<sequence length="348" mass="40779">MNSFFIEFRDPLFGIIVFFVLVFLITISSYWWAKYKNKEHTKSLDNFLNDFKTIPSSKDIELLVSKGEMSEKSWLLLAALYSKNGDFEKSIEIYSELLKVTDKTNVREIMYLLGRTYFKAGFLERSKKVFLTILKDNPRSPNVLHNLLLVYEYMKDYDSALEVLEPLDELKSDIELDAQYLKAIKIIHSTKMDNDEKAKELLKINKKNGNLTYMIFEYLFRNNPPLAWKNLDSSKSEILTDIFWNLQRKDLDFDIISNNGYLRELYSARGDISDVTKSNVFEFDVLINLGKKSSATLSFEYICDNCKHIFPFAFNRCSNCHSIDTINIEISLVKNFNRDFCEENNSFQ</sequence>
<reference evidence="3 4" key="1">
    <citation type="submission" date="2019-09" db="EMBL/GenBank/DDBJ databases">
        <title>Sulfurimonas gotlandica sp. nov., a chemoautotrophic and psychrotolerant epsilonproteobacterium isolated from a pelagic redoxcline, and an emended description of the genus Sulfurimonas.</title>
        <authorList>
            <person name="Wang S."/>
            <person name="Jiang L."/>
            <person name="Shao S."/>
        </authorList>
    </citation>
    <scope>NUCLEOTIDE SEQUENCE [LARGE SCALE GENOMIC DNA]</scope>
    <source>
        <strain evidence="3 4">GYSZ_1</strain>
    </source>
</reference>
<evidence type="ECO:0000256" key="1">
    <source>
        <dbReference type="PROSITE-ProRule" id="PRU00339"/>
    </source>
</evidence>
<name>A0A5P8NXU6_9BACT</name>
<dbReference type="InterPro" id="IPR019734">
    <property type="entry name" value="TPR_rpt"/>
</dbReference>
<dbReference type="EMBL" id="CP043617">
    <property type="protein sequence ID" value="QFR48252.1"/>
    <property type="molecule type" value="Genomic_DNA"/>
</dbReference>
<evidence type="ECO:0000256" key="2">
    <source>
        <dbReference type="SAM" id="Phobius"/>
    </source>
</evidence>
<dbReference type="RefSeq" id="WP_152306195.1">
    <property type="nucleotide sequence ID" value="NZ_CP043617.1"/>
</dbReference>
<dbReference type="AlphaFoldDB" id="A0A5P8NXU6"/>
<keyword evidence="2" id="KW-0472">Membrane</keyword>
<dbReference type="Proteomes" id="UP000326944">
    <property type="component" value="Chromosome"/>
</dbReference>
<dbReference type="PROSITE" id="PS50005">
    <property type="entry name" value="TPR"/>
    <property type="match status" value="1"/>
</dbReference>
<gene>
    <name evidence="3" type="ORF">FJR48_00345</name>
</gene>
<evidence type="ECO:0000313" key="3">
    <source>
        <dbReference type="EMBL" id="QFR48252.1"/>
    </source>
</evidence>
<dbReference type="SUPFAM" id="SSF48452">
    <property type="entry name" value="TPR-like"/>
    <property type="match status" value="1"/>
</dbReference>
<keyword evidence="1" id="KW-0802">TPR repeat</keyword>
<feature type="transmembrane region" description="Helical" evidence="2">
    <location>
        <begin position="12"/>
        <end position="33"/>
    </location>
</feature>
<keyword evidence="2" id="KW-0812">Transmembrane</keyword>
<dbReference type="Pfam" id="PF13181">
    <property type="entry name" value="TPR_8"/>
    <property type="match status" value="1"/>
</dbReference>
<dbReference type="Gene3D" id="1.25.40.10">
    <property type="entry name" value="Tetratricopeptide repeat domain"/>
    <property type="match status" value="1"/>
</dbReference>
<keyword evidence="4" id="KW-1185">Reference proteome</keyword>
<dbReference type="InterPro" id="IPR011990">
    <property type="entry name" value="TPR-like_helical_dom_sf"/>
</dbReference>
<accession>A0A5P8NXU6</accession>
<organism evidence="3 4">
    <name type="scientific">Sulfurimonas lithotrophica</name>
    <dbReference type="NCBI Taxonomy" id="2590022"/>
    <lineage>
        <taxon>Bacteria</taxon>
        <taxon>Pseudomonadati</taxon>
        <taxon>Campylobacterota</taxon>
        <taxon>Epsilonproteobacteria</taxon>
        <taxon>Campylobacterales</taxon>
        <taxon>Sulfurimonadaceae</taxon>
        <taxon>Sulfurimonas</taxon>
    </lineage>
</organism>
<dbReference type="OrthoDB" id="5362770at2"/>
<feature type="repeat" description="TPR" evidence="1">
    <location>
        <begin position="71"/>
        <end position="104"/>
    </location>
</feature>
<protein>
    <recommendedName>
        <fullName evidence="5">Tetratricopeptide repeat protein</fullName>
    </recommendedName>
</protein>
<dbReference type="KEGG" id="sulg:FJR48_00345"/>
<proteinExistence type="predicted"/>
<evidence type="ECO:0008006" key="5">
    <source>
        <dbReference type="Google" id="ProtNLM"/>
    </source>
</evidence>
<keyword evidence="2" id="KW-1133">Transmembrane helix</keyword>
<evidence type="ECO:0000313" key="4">
    <source>
        <dbReference type="Proteomes" id="UP000326944"/>
    </source>
</evidence>